<evidence type="ECO:0000256" key="3">
    <source>
        <dbReference type="ARBA" id="ARBA00022478"/>
    </source>
</evidence>
<feature type="domain" description="RNA polymerase N-terminal" evidence="14">
    <location>
        <begin position="366"/>
        <end position="703"/>
    </location>
</feature>
<dbReference type="CDD" id="cd01435">
    <property type="entry name" value="RNAP_I_RPA1_N"/>
    <property type="match status" value="1"/>
</dbReference>
<dbReference type="InterPro" id="IPR007066">
    <property type="entry name" value="RNA_pol_Rpb1_3"/>
</dbReference>
<comment type="catalytic activity">
    <reaction evidence="12">
        <text>RNA(n) + a ribonucleoside 5'-triphosphate = RNA(n+1) + diphosphate</text>
        <dbReference type="Rhea" id="RHEA:21248"/>
        <dbReference type="Rhea" id="RHEA-COMP:14527"/>
        <dbReference type="Rhea" id="RHEA-COMP:17342"/>
        <dbReference type="ChEBI" id="CHEBI:33019"/>
        <dbReference type="ChEBI" id="CHEBI:61557"/>
        <dbReference type="ChEBI" id="CHEBI:140395"/>
        <dbReference type="EC" id="2.7.7.6"/>
    </reaction>
</comment>
<evidence type="ECO:0000256" key="7">
    <source>
        <dbReference type="ARBA" id="ARBA00022723"/>
    </source>
</evidence>
<dbReference type="Gene3D" id="3.30.1490.180">
    <property type="entry name" value="RNA polymerase ii"/>
    <property type="match status" value="1"/>
</dbReference>
<dbReference type="Gene3D" id="1.10.132.30">
    <property type="match status" value="1"/>
</dbReference>
<dbReference type="Gene3D" id="1.10.150.390">
    <property type="match status" value="1"/>
</dbReference>
<dbReference type="Pfam" id="PF00623">
    <property type="entry name" value="RNA_pol_Rpb1_2"/>
    <property type="match status" value="1"/>
</dbReference>
<evidence type="ECO:0000256" key="11">
    <source>
        <dbReference type="ARBA" id="ARBA00023242"/>
    </source>
</evidence>
<dbReference type="InterPro" id="IPR042102">
    <property type="entry name" value="RNA_pol_Rpb1_3_sf"/>
</dbReference>
<dbReference type="PANTHER" id="PTHR19376">
    <property type="entry name" value="DNA-DIRECTED RNA POLYMERASE"/>
    <property type="match status" value="1"/>
</dbReference>
<keyword evidence="10 12" id="KW-0804">Transcription</keyword>
<dbReference type="InterPro" id="IPR000722">
    <property type="entry name" value="RNA_pol_asu"/>
</dbReference>
<evidence type="ECO:0000256" key="5">
    <source>
        <dbReference type="ARBA" id="ARBA00022679"/>
    </source>
</evidence>
<evidence type="ECO:0000256" key="12">
    <source>
        <dbReference type="RuleBase" id="RU004279"/>
    </source>
</evidence>
<dbReference type="Pfam" id="PF04983">
    <property type="entry name" value="RNA_pol_Rpb1_3"/>
    <property type="match status" value="1"/>
</dbReference>
<evidence type="ECO:0000259" key="14">
    <source>
        <dbReference type="SMART" id="SM00663"/>
    </source>
</evidence>
<dbReference type="Pfam" id="PF05000">
    <property type="entry name" value="RNA_pol_Rpb1_4"/>
    <property type="match status" value="1"/>
</dbReference>
<comment type="similarity">
    <text evidence="2">Belongs to the RNA polymerase beta' chain family. RpoC1 subfamily.</text>
</comment>
<dbReference type="Gene3D" id="1.10.357.120">
    <property type="match status" value="1"/>
</dbReference>
<dbReference type="InterPro" id="IPR006592">
    <property type="entry name" value="RNA_pol_N"/>
</dbReference>
<keyword evidence="6 12" id="KW-0548">Nucleotidyltransferase</keyword>
<dbReference type="PANTHER" id="PTHR19376:SF11">
    <property type="entry name" value="DNA-DIRECTED RNA POLYMERASE I SUBUNIT RPA1"/>
    <property type="match status" value="1"/>
</dbReference>
<feature type="compositionally biased region" description="Basic residues" evidence="13">
    <location>
        <begin position="1560"/>
        <end position="1573"/>
    </location>
</feature>
<dbReference type="InterPro" id="IPR038120">
    <property type="entry name" value="Rpb1_funnel_sf"/>
</dbReference>
<feature type="compositionally biased region" description="Basic and acidic residues" evidence="13">
    <location>
        <begin position="1501"/>
        <end position="1515"/>
    </location>
</feature>
<dbReference type="GO" id="GO:0003899">
    <property type="term" value="F:DNA-directed RNA polymerase activity"/>
    <property type="evidence" value="ECO:0007669"/>
    <property type="project" value="UniProtKB-EC"/>
</dbReference>
<evidence type="ECO:0000313" key="15">
    <source>
        <dbReference type="EMBL" id="KAK9821347.1"/>
    </source>
</evidence>
<feature type="compositionally biased region" description="Basic residues" evidence="13">
    <location>
        <begin position="1206"/>
        <end position="1215"/>
    </location>
</feature>
<dbReference type="GO" id="GO:0003677">
    <property type="term" value="F:DNA binding"/>
    <property type="evidence" value="ECO:0007669"/>
    <property type="project" value="InterPro"/>
</dbReference>
<feature type="region of interest" description="Disordered" evidence="13">
    <location>
        <begin position="149"/>
        <end position="187"/>
    </location>
</feature>
<dbReference type="InterPro" id="IPR007080">
    <property type="entry name" value="RNA_pol_Rpb1_1"/>
</dbReference>
<comment type="subcellular location">
    <subcellularLocation>
        <location evidence="1">Nucleus</location>
    </subcellularLocation>
</comment>
<dbReference type="Gene3D" id="4.10.860.120">
    <property type="entry name" value="RNA polymerase II, clamp domain"/>
    <property type="match status" value="1"/>
</dbReference>
<dbReference type="Pfam" id="PF04997">
    <property type="entry name" value="RNA_pol_Rpb1_1"/>
    <property type="match status" value="1"/>
</dbReference>
<evidence type="ECO:0000313" key="16">
    <source>
        <dbReference type="Proteomes" id="UP001438707"/>
    </source>
</evidence>
<feature type="region of interest" description="Disordered" evidence="13">
    <location>
        <begin position="1419"/>
        <end position="1585"/>
    </location>
</feature>
<dbReference type="GO" id="GO:0005736">
    <property type="term" value="C:RNA polymerase I complex"/>
    <property type="evidence" value="ECO:0007669"/>
    <property type="project" value="TreeGrafter"/>
</dbReference>
<name>A0AAW1QIR6_9CHLO</name>
<proteinExistence type="inferred from homology"/>
<dbReference type="Pfam" id="PF04998">
    <property type="entry name" value="RNA_pol_Rpb1_5"/>
    <property type="match status" value="1"/>
</dbReference>
<keyword evidence="9" id="KW-0460">Magnesium</keyword>
<dbReference type="Proteomes" id="UP001438707">
    <property type="component" value="Unassembled WGS sequence"/>
</dbReference>
<evidence type="ECO:0000256" key="4">
    <source>
        <dbReference type="ARBA" id="ARBA00022640"/>
    </source>
</evidence>
<keyword evidence="16" id="KW-1185">Reference proteome</keyword>
<dbReference type="InterPro" id="IPR047107">
    <property type="entry name" value="DNA-dir_RNA_pol1_lsu_C"/>
</dbReference>
<evidence type="ECO:0000256" key="8">
    <source>
        <dbReference type="ARBA" id="ARBA00022833"/>
    </source>
</evidence>
<dbReference type="Gene3D" id="1.10.274.100">
    <property type="entry name" value="RNA polymerase Rpb1, domain 3"/>
    <property type="match status" value="1"/>
</dbReference>
<feature type="compositionally biased region" description="Basic and acidic residues" evidence="13">
    <location>
        <begin position="1144"/>
        <end position="1155"/>
    </location>
</feature>
<dbReference type="Gene3D" id="6.10.250.2940">
    <property type="match status" value="1"/>
</dbReference>
<reference evidence="15 16" key="1">
    <citation type="journal article" date="2024" name="Nat. Commun.">
        <title>Phylogenomics reveals the evolutionary origins of lichenization in chlorophyte algae.</title>
        <authorList>
            <person name="Puginier C."/>
            <person name="Libourel C."/>
            <person name="Otte J."/>
            <person name="Skaloud P."/>
            <person name="Haon M."/>
            <person name="Grisel S."/>
            <person name="Petersen M."/>
            <person name="Berrin J.G."/>
            <person name="Delaux P.M."/>
            <person name="Dal Grande F."/>
            <person name="Keller J."/>
        </authorList>
    </citation>
    <scope>NUCLEOTIDE SEQUENCE [LARGE SCALE GENOMIC DNA]</scope>
    <source>
        <strain evidence="15 16">SAG 2145</strain>
    </source>
</reference>
<dbReference type="GO" id="GO:0006351">
    <property type="term" value="P:DNA-templated transcription"/>
    <property type="evidence" value="ECO:0007669"/>
    <property type="project" value="InterPro"/>
</dbReference>
<dbReference type="Gene3D" id="3.30.70.2850">
    <property type="match status" value="1"/>
</dbReference>
<dbReference type="Gene3D" id="2.40.40.20">
    <property type="match status" value="1"/>
</dbReference>
<keyword evidence="11" id="KW-0539">Nucleus</keyword>
<feature type="compositionally biased region" description="Basic and acidic residues" evidence="13">
    <location>
        <begin position="1475"/>
        <end position="1490"/>
    </location>
</feature>
<evidence type="ECO:0000256" key="6">
    <source>
        <dbReference type="ARBA" id="ARBA00022695"/>
    </source>
</evidence>
<protein>
    <recommendedName>
        <fullName evidence="12">DNA-directed RNA polymerase subunit</fullName>
        <ecNumber evidence="12">2.7.7.6</ecNumber>
    </recommendedName>
</protein>
<dbReference type="InterPro" id="IPR045867">
    <property type="entry name" value="DNA-dir_RpoC_beta_prime"/>
</dbReference>
<dbReference type="EMBL" id="JALJOS010000038">
    <property type="protein sequence ID" value="KAK9821347.1"/>
    <property type="molecule type" value="Genomic_DNA"/>
</dbReference>
<keyword evidence="4" id="KW-0934">Plastid</keyword>
<dbReference type="SMART" id="SM00663">
    <property type="entry name" value="RPOLA_N"/>
    <property type="match status" value="1"/>
</dbReference>
<dbReference type="InterPro" id="IPR015699">
    <property type="entry name" value="DNA-dir_RNA_pol1_lsu_N"/>
</dbReference>
<evidence type="ECO:0000256" key="2">
    <source>
        <dbReference type="ARBA" id="ARBA00007207"/>
    </source>
</evidence>
<evidence type="ECO:0000256" key="13">
    <source>
        <dbReference type="SAM" id="MobiDB-lite"/>
    </source>
</evidence>
<feature type="region of interest" description="Disordered" evidence="13">
    <location>
        <begin position="1144"/>
        <end position="1164"/>
    </location>
</feature>
<evidence type="ECO:0000256" key="10">
    <source>
        <dbReference type="ARBA" id="ARBA00023163"/>
    </source>
</evidence>
<keyword evidence="8" id="KW-0862">Zinc</keyword>
<gene>
    <name evidence="15" type="ORF">WJX74_000974</name>
</gene>
<organism evidence="15 16">
    <name type="scientific">Apatococcus lobatus</name>
    <dbReference type="NCBI Taxonomy" id="904363"/>
    <lineage>
        <taxon>Eukaryota</taxon>
        <taxon>Viridiplantae</taxon>
        <taxon>Chlorophyta</taxon>
        <taxon>core chlorophytes</taxon>
        <taxon>Trebouxiophyceae</taxon>
        <taxon>Chlorellales</taxon>
        <taxon>Chlorellaceae</taxon>
        <taxon>Apatococcus</taxon>
    </lineage>
</organism>
<comment type="function">
    <text evidence="12">DNA-dependent RNA polymerase catalyzes the transcription of DNA into RNA using the four ribonucleoside triphosphates as substrates.</text>
</comment>
<dbReference type="InterPro" id="IPR044893">
    <property type="entry name" value="RNA_pol_Rpb1_clamp_domain"/>
</dbReference>
<dbReference type="InterPro" id="IPR007083">
    <property type="entry name" value="RNA_pol_Rpb1_4"/>
</dbReference>
<accession>A0AAW1QIR6</accession>
<dbReference type="SUPFAM" id="SSF64484">
    <property type="entry name" value="beta and beta-prime subunits of DNA dependent RNA-polymerase"/>
    <property type="match status" value="1"/>
</dbReference>
<sequence length="1790" mass="193214">MAVVVNKEVTTTEVAAVSFGFFRYDEVRKLSVKPVSSPLLYDTTGRPVDNGLYDQGMGPMEPSDVCVTCGLVYGHCPGHFGHVELAGPVYNPLTFTSLYKLLRCTCLHCFNVKMADAEMAKFTEKLKRLSCGDLAGAAAMSTRRLTKAEEEEEEDLAQDLGDGIGELGGSPDMDWSPDSSQENLDPNRRMWRSRKSRRNKLETSALSEAMSELISDFLARMPTLQCQNCKAHNPSIIREGYSRFFLGLLDAKKLAANEFNSVPIAQDLLGVQTSETPNTEFEKAITERLARDAAKAGASVPGELDSVPGASSTLKKRGRMLTAREVVEIVRRVWPRGASMLSPVFACDAPGLLGGAPSLPVGAALDVFFLKAVSVPPNKFRPPSVMNGVPFEHPQNVAYGKIIQINNDLRSLGQHRAQEGGDEVEAVMTDLRRSITLMLGLQNAVNALLDSTTADGSATATPGVRQGLEKKEGLFRKNMMGKRVNFAARSVISPDPYIATGEIGIPPYFALRLSFPERVTPWNVGHLREMVIRGANELGGAVAVEDEVGRLVSLAPLSTQKRIAIGKALLTRDQAGQTGNKGAGGDRARHMGAGPGKTVYRHVQNGDLMLTNRQPTLHKPGLMAHRVRILQGERTIRMHYANCNTFNADFDGDEINLHLPQDHLGRTEGYGLVHADRQFLLPTSGTPARGLIQDHVGAGVLLTKRDTFLTRAEYGQLVWIGCGPHTNDEEIAFNEDVDVPVPAVLRPRELFTGKQVISTIIGQVLKGLPPLTLKHGSKVPADYFGGRAAGESEVHLFENTLLTGCLDKAVYGNFGIIHGVQELYGPETAGVMLSAFSRVLTGYLQMRGFTCGIDDLLLVKAAETERAAIVATAEAAALKASADLVGHTAPPDLDSDTKGSWEAKERELRTALAVRYSSNPKTGATHDMKSSGALHPLSSSIVKACLPGGQQKPFPHNCLSLMTVSGAKGSLVNFSQISCLLGQQELEGRRVPRMASGRTLPCFAPYDAGARSCGFIGDRFLTGLRPQEFYFHCMAGREGLVDTTVKTSRSGYLQRCLVKNLESLRVHYDYSVRNDTDGSIVQFQYGDDGLGIQSTAYLNEYGFLARNIHRLSQTMDPATLTEASKHSNKLVADEMGIQLANERRQRLKAKQEAGKDSVSPDAALPPMARYSPGTFGCVSEGFADSLGSYIREDPDVLLHAPASSGRKAKRKRGGRPRTPGDKSSGLIPKQPPTFESWAGETYDLLDPDRFQKLLQLKFLCALAPAGEAVGVLAAQSVGEPSTQMTLNTFHMAGRGEANVTLGIPRLREILMTAAPHIKLPIMNLPLLPGKSMEDGQDLANRMRKLHLAEVLVSLEVEQKAFVSDTFGGFQRQYWLRLRIQPMELFPAELELKFEEIAGTFAKQFLPKLKATVNAELQKAGTSGRAEAVSTNKLTKQGAAAPAADLADEAVPTTVKARKSEKEDEDENIEDNDEFQEGKLRFAGGRGEKATYDAGDEEDKEIEAAARKEAAVKEGDLDQEEEDEDDEQPEAGSKSAAAPAEERSLGTIVPENKATASDGKGRKKGAPKAPKPAKPKADDLSKGQVMVSEEDGMCTAILSVPLDSPPLLMQELAESAAAKSFIRYTQGIDACYVVEPDKATGAGPKVQTDGLNFGAAWANGDLIDLYNVTTNDVAAVLNTFGVEAARAAIVQEVGSVFGAYGIAVNARHLSLIADFMTSQGGYRACNRLGIESSTSPFLKISFETASQFLTNATLHGLSDDLSSPASRIVLGQVVGLGTGCPGVIQHLKNDI</sequence>
<comment type="caution">
    <text evidence="15">The sequence shown here is derived from an EMBL/GenBank/DDBJ whole genome shotgun (WGS) entry which is preliminary data.</text>
</comment>
<feature type="compositionally biased region" description="Acidic residues" evidence="13">
    <location>
        <begin position="1462"/>
        <end position="1474"/>
    </location>
</feature>
<dbReference type="InterPro" id="IPR007081">
    <property type="entry name" value="RNA_pol_Rpb1_5"/>
</dbReference>
<dbReference type="EC" id="2.7.7.6" evidence="12"/>
<feature type="region of interest" description="Disordered" evidence="13">
    <location>
        <begin position="575"/>
        <end position="595"/>
    </location>
</feature>
<keyword evidence="7" id="KW-0479">Metal-binding</keyword>
<dbReference type="CDD" id="cd02735">
    <property type="entry name" value="RNAP_I_Rpa1_C"/>
    <property type="match status" value="1"/>
</dbReference>
<feature type="compositionally biased region" description="Acidic residues" evidence="13">
    <location>
        <begin position="1516"/>
        <end position="1528"/>
    </location>
</feature>
<feature type="region of interest" description="Disordered" evidence="13">
    <location>
        <begin position="1197"/>
        <end position="1232"/>
    </location>
</feature>
<evidence type="ECO:0000256" key="1">
    <source>
        <dbReference type="ARBA" id="ARBA00004123"/>
    </source>
</evidence>
<keyword evidence="3 12" id="KW-0240">DNA-directed RNA polymerase</keyword>
<keyword evidence="5 12" id="KW-0808">Transferase</keyword>
<dbReference type="GO" id="GO:0046872">
    <property type="term" value="F:metal ion binding"/>
    <property type="evidence" value="ECO:0007669"/>
    <property type="project" value="UniProtKB-KW"/>
</dbReference>
<evidence type="ECO:0000256" key="9">
    <source>
        <dbReference type="ARBA" id="ARBA00022842"/>
    </source>
</evidence>